<dbReference type="PANTHER" id="PTHR10073">
    <property type="entry name" value="DNA MISMATCH REPAIR PROTEIN MLH, PMS, MUTL"/>
    <property type="match status" value="1"/>
</dbReference>
<dbReference type="SUPFAM" id="SSF54211">
    <property type="entry name" value="Ribosomal protein S5 domain 2-like"/>
    <property type="match status" value="1"/>
</dbReference>
<dbReference type="SMART" id="SM01340">
    <property type="entry name" value="DNA_mis_repair"/>
    <property type="match status" value="1"/>
</dbReference>
<dbReference type="GO" id="GO:0032300">
    <property type="term" value="C:mismatch repair complex"/>
    <property type="evidence" value="ECO:0007669"/>
    <property type="project" value="InterPro"/>
</dbReference>
<dbReference type="GO" id="GO:0030983">
    <property type="term" value="F:mismatched DNA binding"/>
    <property type="evidence" value="ECO:0007669"/>
    <property type="project" value="InterPro"/>
</dbReference>
<dbReference type="Pfam" id="PF01119">
    <property type="entry name" value="DNA_mis_repair"/>
    <property type="match status" value="1"/>
</dbReference>
<accession>A0A378I4T5</accession>
<dbReference type="InterPro" id="IPR042120">
    <property type="entry name" value="MutL_C_dimsub"/>
</dbReference>
<dbReference type="HAMAP" id="MF_00149">
    <property type="entry name" value="DNA_mis_repair"/>
    <property type="match status" value="1"/>
</dbReference>
<dbReference type="Gene3D" id="3.30.230.10">
    <property type="match status" value="1"/>
</dbReference>
<dbReference type="AlphaFoldDB" id="A0A378I4T5"/>
<dbReference type="InterPro" id="IPR014721">
    <property type="entry name" value="Ribsml_uS5_D2-typ_fold_subgr"/>
</dbReference>
<dbReference type="CDD" id="cd16926">
    <property type="entry name" value="HATPase_MutL-MLH-PMS-like"/>
    <property type="match status" value="1"/>
</dbReference>
<dbReference type="InterPro" id="IPR013507">
    <property type="entry name" value="DNA_mismatch_S5_2-like"/>
</dbReference>
<dbReference type="GO" id="GO:0140664">
    <property type="term" value="F:ATP-dependent DNA damage sensor activity"/>
    <property type="evidence" value="ECO:0007669"/>
    <property type="project" value="InterPro"/>
</dbReference>
<dbReference type="Proteomes" id="UP000254968">
    <property type="component" value="Unassembled WGS sequence"/>
</dbReference>
<feature type="domain" description="DNA mismatch repair protein S5" evidence="6">
    <location>
        <begin position="210"/>
        <end position="328"/>
    </location>
</feature>
<dbReference type="InterPro" id="IPR036890">
    <property type="entry name" value="HATPase_C_sf"/>
</dbReference>
<dbReference type="InterPro" id="IPR002099">
    <property type="entry name" value="MutL/Mlh/PMS"/>
</dbReference>
<dbReference type="GO" id="GO:0006298">
    <property type="term" value="P:mismatch repair"/>
    <property type="evidence" value="ECO:0007669"/>
    <property type="project" value="UniProtKB-UniRule"/>
</dbReference>
<evidence type="ECO:0000313" key="7">
    <source>
        <dbReference type="EMBL" id="STX29852.1"/>
    </source>
</evidence>
<dbReference type="NCBIfam" id="TIGR00585">
    <property type="entry name" value="mutl"/>
    <property type="match status" value="1"/>
</dbReference>
<dbReference type="RefSeq" id="WP_115303512.1">
    <property type="nucleotide sequence ID" value="NZ_CAAAHO010000002.1"/>
</dbReference>
<dbReference type="Pfam" id="PF08676">
    <property type="entry name" value="MutL_C"/>
    <property type="match status" value="1"/>
</dbReference>
<keyword evidence="3 5" id="KW-0227">DNA damage</keyword>
<dbReference type="InterPro" id="IPR037198">
    <property type="entry name" value="MutL_C_sf"/>
</dbReference>
<dbReference type="EMBL" id="UGNV01000001">
    <property type="protein sequence ID" value="STX29852.1"/>
    <property type="molecule type" value="Genomic_DNA"/>
</dbReference>
<dbReference type="Pfam" id="PF13589">
    <property type="entry name" value="HATPase_c_3"/>
    <property type="match status" value="1"/>
</dbReference>
<dbReference type="PANTHER" id="PTHR10073:SF12">
    <property type="entry name" value="DNA MISMATCH REPAIR PROTEIN MLH1"/>
    <property type="match status" value="1"/>
</dbReference>
<dbReference type="Gene3D" id="3.30.1370.100">
    <property type="entry name" value="MutL, C-terminal domain, regulatory subdomain"/>
    <property type="match status" value="1"/>
</dbReference>
<dbReference type="InterPro" id="IPR042121">
    <property type="entry name" value="MutL_C_regsub"/>
</dbReference>
<comment type="function">
    <text evidence="5">This protein is involved in the repair of mismatches in DNA. It is required for dam-dependent methyl-directed DNA mismatch repair. May act as a 'molecular matchmaker', a protein that promotes the formation of a stable complex between two or more DNA-binding proteins in an ATP-dependent manner without itself being part of a final effector complex.</text>
</comment>
<gene>
    <name evidence="5 7" type="primary">mutL</name>
    <name evidence="7" type="ORF">NCTC13315_02407</name>
</gene>
<dbReference type="InterPro" id="IPR020568">
    <property type="entry name" value="Ribosomal_Su5_D2-typ_SF"/>
</dbReference>
<dbReference type="InterPro" id="IPR014790">
    <property type="entry name" value="MutL_C"/>
</dbReference>
<dbReference type="InterPro" id="IPR014762">
    <property type="entry name" value="DNA_mismatch_repair_CS"/>
</dbReference>
<evidence type="ECO:0000256" key="1">
    <source>
        <dbReference type="ARBA" id="ARBA00006082"/>
    </source>
</evidence>
<keyword evidence="8" id="KW-1185">Reference proteome</keyword>
<dbReference type="InterPro" id="IPR020667">
    <property type="entry name" value="DNA_mismatch_repair_MutL"/>
</dbReference>
<evidence type="ECO:0000256" key="5">
    <source>
        <dbReference type="HAMAP-Rule" id="MF_00149"/>
    </source>
</evidence>
<evidence type="ECO:0000313" key="8">
    <source>
        <dbReference type="Proteomes" id="UP000254968"/>
    </source>
</evidence>
<dbReference type="SUPFAM" id="SSF55874">
    <property type="entry name" value="ATPase domain of HSP90 chaperone/DNA topoisomerase II/histidine kinase"/>
    <property type="match status" value="1"/>
</dbReference>
<comment type="similarity">
    <text evidence="1 5">Belongs to the DNA mismatch repair MutL/HexB family.</text>
</comment>
<evidence type="ECO:0000259" key="6">
    <source>
        <dbReference type="SMART" id="SM01340"/>
    </source>
</evidence>
<dbReference type="FunFam" id="3.30.565.10:FF:000003">
    <property type="entry name" value="DNA mismatch repair endonuclease MutL"/>
    <property type="match status" value="1"/>
</dbReference>
<dbReference type="PROSITE" id="PS00058">
    <property type="entry name" value="DNA_MISMATCH_REPAIR_1"/>
    <property type="match status" value="1"/>
</dbReference>
<sequence length="541" mass="61041">MRIQQLPTEVANQIAAGEVIERPASVVKELLENALDAGADMIHIDIGFGGLNQIKISDNGIGIVADDLPLAIAPHATSKITTIADLAAIESLGFRGEALASIASVSKLTISSKPAMQEHGMLLEYQNQHIKLLPFPRVKGTTVEVCDLFYNAPVRKKFLKTEQTEFQAIDTLVRRFALSAPHITIKLNHNGKPVLTLPAATEAITKQARIGRLLGKQFIEQAHYIDAEYKGLKLYGWISGTQYQRSQNDKLWVYINGRMVKDKLINHAIKQVYEAILHPGRHPACALYLIIDPQEIDVNVHPTKHEVRFQQPRLIHDFINTQLRHVLNLPNQATSRLKAWPPAPLKEPLQIRENTNSSFWQNQQNQYNTSSPWIPLNQRFTLVYLAQKPYLVDLRVLQQHWLVHSLKKASLPLAARALLVPIYVDIPELTFTELQLARDLLANAGIDIHLAKNQKIIVHSLPQLLPNLNIKGFLNSFFALPHFNLERLFALLTENDSQEDIFLTEEQCLDYISHLEALSLAGEKFIKHLSEEICQDLLYGS</sequence>
<dbReference type="CDD" id="cd03482">
    <property type="entry name" value="MutL_Trans_MutL"/>
    <property type="match status" value="1"/>
</dbReference>
<organism evidence="7 8">
    <name type="scientific">Legionella beliardensis</name>
    <dbReference type="NCBI Taxonomy" id="91822"/>
    <lineage>
        <taxon>Bacteria</taxon>
        <taxon>Pseudomonadati</taxon>
        <taxon>Pseudomonadota</taxon>
        <taxon>Gammaproteobacteria</taxon>
        <taxon>Legionellales</taxon>
        <taxon>Legionellaceae</taxon>
        <taxon>Legionella</taxon>
    </lineage>
</organism>
<dbReference type="GO" id="GO:0005524">
    <property type="term" value="F:ATP binding"/>
    <property type="evidence" value="ECO:0007669"/>
    <property type="project" value="InterPro"/>
</dbReference>
<protein>
    <recommendedName>
        <fullName evidence="2 5">DNA mismatch repair protein MutL</fullName>
    </recommendedName>
</protein>
<dbReference type="GO" id="GO:0016887">
    <property type="term" value="F:ATP hydrolysis activity"/>
    <property type="evidence" value="ECO:0007669"/>
    <property type="project" value="InterPro"/>
</dbReference>
<evidence type="ECO:0000256" key="4">
    <source>
        <dbReference type="ARBA" id="ARBA00023204"/>
    </source>
</evidence>
<dbReference type="OrthoDB" id="9763467at2"/>
<dbReference type="SUPFAM" id="SSF118116">
    <property type="entry name" value="DNA mismatch repair protein MutL"/>
    <property type="match status" value="1"/>
</dbReference>
<proteinExistence type="inferred from homology"/>
<dbReference type="Gene3D" id="3.30.1540.20">
    <property type="entry name" value="MutL, C-terminal domain, dimerisation subdomain"/>
    <property type="match status" value="1"/>
</dbReference>
<dbReference type="Gene3D" id="3.30.565.10">
    <property type="entry name" value="Histidine kinase-like ATPase, C-terminal domain"/>
    <property type="match status" value="1"/>
</dbReference>
<keyword evidence="4 5" id="KW-0234">DNA repair</keyword>
<evidence type="ECO:0000256" key="3">
    <source>
        <dbReference type="ARBA" id="ARBA00022763"/>
    </source>
</evidence>
<evidence type="ECO:0000256" key="2">
    <source>
        <dbReference type="ARBA" id="ARBA00021975"/>
    </source>
</evidence>
<name>A0A378I4T5_9GAMM</name>
<reference evidence="7 8" key="1">
    <citation type="submission" date="2018-06" db="EMBL/GenBank/DDBJ databases">
        <authorList>
            <consortium name="Pathogen Informatics"/>
            <person name="Doyle S."/>
        </authorList>
    </citation>
    <scope>NUCLEOTIDE SEQUENCE [LARGE SCALE GENOMIC DNA]</scope>
    <source>
        <strain evidence="7 8">NCTC13315</strain>
    </source>
</reference>
<dbReference type="InterPro" id="IPR038973">
    <property type="entry name" value="MutL/Mlh/Pms-like"/>
</dbReference>